<dbReference type="PANTHER" id="PTHR43308">
    <property type="entry name" value="OUTER MEMBRANE PROTEIN ALPHA-RELATED"/>
    <property type="match status" value="1"/>
</dbReference>
<dbReference type="Pfam" id="PF00395">
    <property type="entry name" value="SLH"/>
    <property type="match status" value="3"/>
</dbReference>
<sequence length="651" mass="71794">MKKKLVGGLLCFLLATSSLFNLNQQSTAYAADDVTGITLEKEMRAMIDRGVMNGYDDGSYQPFTNVSRGQFAALISRALQLPEGPAKFPDVPSSSKLASGINSASAAGIVNGYTDGTFKMSDFITRDQMAKMIDNALVYLNVARKEAPLSFKDASDISGTFKQAVARAVYDEIVKGIPLENGVYNFAPKKTATRAEAAAFIYRMLRTAYPEYNVATIDANQNLVPGPVIYSSFAEANNAVTSPDQVVTRNDEVVKMAAGMVISSPAFGSQITNIYKDQNFSNAITYVNANQELEYLQSTDEYVKINIAGTTAYVKHREVSLIPKQQSKGRSYYEVDQAGNLNHYVYNPAGHSYESYISGKAPSFLTAGNHYYSWDGGVFYDANGTEVGAAYQYFNYLPARTVTNYTAEELDSYINNRLAEVEASYNSNPVKYKDYKDATKISKIIGLGSYIKEAESKYKINGLLILSIAMHESKYGMSAYAQERNNLFGLNAVDSNPDEADFFDNVNASIDALATAYLNKNYINPLGSYANGAVLGNKSQGFNVKYASDPYWGQKIAGHMYRVDKFLGGKDFGRYKIGETISNGLNVRSTPDDKDDSNIQFTYKQFGMPVAILESTTQPTGSIWYKIVSDHIDYNEAYIYSLHVKDMPIAQ</sequence>
<organism evidence="4 5">
    <name type="scientific">Niallia oryzisoli</name>
    <dbReference type="NCBI Taxonomy" id="1737571"/>
    <lineage>
        <taxon>Bacteria</taxon>
        <taxon>Bacillati</taxon>
        <taxon>Bacillota</taxon>
        <taxon>Bacilli</taxon>
        <taxon>Bacillales</taxon>
        <taxon>Bacillaceae</taxon>
        <taxon>Niallia</taxon>
    </lineage>
</organism>
<accession>A0ABZ2CAY7</accession>
<reference evidence="4 5" key="1">
    <citation type="submission" date="2023-10" db="EMBL/GenBank/DDBJ databases">
        <title>Niallia locisalis sp.nov. isolated from a salt pond sample.</title>
        <authorList>
            <person name="Li X.-J."/>
            <person name="Dong L."/>
        </authorList>
    </citation>
    <scope>NUCLEOTIDE SEQUENCE [LARGE SCALE GENOMIC DNA]</scope>
    <source>
        <strain evidence="4 5">DSM 29761</strain>
    </source>
</reference>
<evidence type="ECO:0000313" key="5">
    <source>
        <dbReference type="Proteomes" id="UP001357223"/>
    </source>
</evidence>
<keyword evidence="1 2" id="KW-0732">Signal</keyword>
<evidence type="ECO:0000256" key="1">
    <source>
        <dbReference type="ARBA" id="ARBA00022729"/>
    </source>
</evidence>
<feature type="domain" description="SLH" evidence="3">
    <location>
        <begin position="148"/>
        <end position="215"/>
    </location>
</feature>
<dbReference type="Proteomes" id="UP001357223">
    <property type="component" value="Chromosome"/>
</dbReference>
<keyword evidence="5" id="KW-1185">Reference proteome</keyword>
<evidence type="ECO:0000259" key="3">
    <source>
        <dbReference type="PROSITE" id="PS51272"/>
    </source>
</evidence>
<dbReference type="Pfam" id="PF01832">
    <property type="entry name" value="Glucosaminidase"/>
    <property type="match status" value="1"/>
</dbReference>
<dbReference type="PROSITE" id="PS51272">
    <property type="entry name" value="SLH"/>
    <property type="match status" value="3"/>
</dbReference>
<dbReference type="Gene3D" id="1.10.530.10">
    <property type="match status" value="1"/>
</dbReference>
<feature type="signal peptide" evidence="2">
    <location>
        <begin position="1"/>
        <end position="30"/>
    </location>
</feature>
<proteinExistence type="predicted"/>
<dbReference type="PANTHER" id="PTHR43308:SF5">
    <property type="entry name" value="S-LAYER PROTEIN _ PEPTIDOGLYCAN ENDO-BETA-N-ACETYLGLUCOSAMINIDASE"/>
    <property type="match status" value="1"/>
</dbReference>
<dbReference type="EMBL" id="CP137640">
    <property type="protein sequence ID" value="WVX80638.1"/>
    <property type="molecule type" value="Genomic_DNA"/>
</dbReference>
<dbReference type="InterPro" id="IPR001119">
    <property type="entry name" value="SLH_dom"/>
</dbReference>
<evidence type="ECO:0000313" key="4">
    <source>
        <dbReference type="EMBL" id="WVX80638.1"/>
    </source>
</evidence>
<name>A0ABZ2CAY7_9BACI</name>
<dbReference type="InterPro" id="IPR051465">
    <property type="entry name" value="Cell_Envelope_Struct_Comp"/>
</dbReference>
<protein>
    <submittedName>
        <fullName evidence="4">S-layer homology domain-containing protein</fullName>
    </submittedName>
</protein>
<dbReference type="InterPro" id="IPR002901">
    <property type="entry name" value="MGlyc_endo_b_GlcNAc-like_dom"/>
</dbReference>
<evidence type="ECO:0000256" key="2">
    <source>
        <dbReference type="SAM" id="SignalP"/>
    </source>
</evidence>
<feature type="chain" id="PRO_5046606510" evidence="2">
    <location>
        <begin position="31"/>
        <end position="651"/>
    </location>
</feature>
<dbReference type="RefSeq" id="WP_338449569.1">
    <property type="nucleotide sequence ID" value="NZ_CP137640.1"/>
</dbReference>
<feature type="domain" description="SLH" evidence="3">
    <location>
        <begin position="26"/>
        <end position="83"/>
    </location>
</feature>
<dbReference type="SMART" id="SM00047">
    <property type="entry name" value="LYZ2"/>
    <property type="match status" value="1"/>
</dbReference>
<feature type="domain" description="SLH" evidence="3">
    <location>
        <begin position="84"/>
        <end position="147"/>
    </location>
</feature>
<gene>
    <name evidence="4" type="ORF">R4Z09_25905</name>
</gene>